<dbReference type="Gene3D" id="2.30.40.10">
    <property type="entry name" value="Urease, subunit C, domain 1"/>
    <property type="match status" value="1"/>
</dbReference>
<dbReference type="STRING" id="2010991.A0A3M2SJK4"/>
<dbReference type="SUPFAM" id="SSF51338">
    <property type="entry name" value="Composite domain of metallo-dependent hydrolases"/>
    <property type="match status" value="1"/>
</dbReference>
<reference evidence="3 4" key="1">
    <citation type="submission" date="2017-06" db="EMBL/GenBank/DDBJ databases">
        <title>Comparative genomic analysis of Ambrosia Fusariam Clade fungi.</title>
        <authorList>
            <person name="Stajich J.E."/>
            <person name="Carrillo J."/>
            <person name="Kijimoto T."/>
            <person name="Eskalen A."/>
            <person name="O'Donnell K."/>
            <person name="Kasson M."/>
        </authorList>
    </citation>
    <scope>NUCLEOTIDE SEQUENCE [LARGE SCALE GENOMIC DNA]</scope>
    <source>
        <strain evidence="3">UCR3666</strain>
    </source>
</reference>
<dbReference type="AlphaFoldDB" id="A0A3M2SJK4"/>
<dbReference type="GO" id="GO:0016810">
    <property type="term" value="F:hydrolase activity, acting on carbon-nitrogen (but not peptide) bonds"/>
    <property type="evidence" value="ECO:0007669"/>
    <property type="project" value="InterPro"/>
</dbReference>
<accession>A0A3M2SJK4</accession>
<dbReference type="SUPFAM" id="SSF51556">
    <property type="entry name" value="Metallo-dependent hydrolases"/>
    <property type="match status" value="1"/>
</dbReference>
<dbReference type="NCBIfam" id="NF006056">
    <property type="entry name" value="PRK08204.1"/>
    <property type="match status" value="1"/>
</dbReference>
<name>A0A3M2SJK4_9HYPO</name>
<evidence type="ECO:0000256" key="1">
    <source>
        <dbReference type="ARBA" id="ARBA00022801"/>
    </source>
</evidence>
<dbReference type="EMBL" id="NKUJ01000028">
    <property type="protein sequence ID" value="RMJ17747.1"/>
    <property type="molecule type" value="Genomic_DNA"/>
</dbReference>
<dbReference type="InterPro" id="IPR011059">
    <property type="entry name" value="Metal-dep_hydrolase_composite"/>
</dbReference>
<organism evidence="3 4">
    <name type="scientific">Fusarium kuroshium</name>
    <dbReference type="NCBI Taxonomy" id="2010991"/>
    <lineage>
        <taxon>Eukaryota</taxon>
        <taxon>Fungi</taxon>
        <taxon>Dikarya</taxon>
        <taxon>Ascomycota</taxon>
        <taxon>Pezizomycotina</taxon>
        <taxon>Sordariomycetes</taxon>
        <taxon>Hypocreomycetidae</taxon>
        <taxon>Hypocreales</taxon>
        <taxon>Nectriaceae</taxon>
        <taxon>Fusarium</taxon>
        <taxon>Fusarium solani species complex</taxon>
    </lineage>
</organism>
<evidence type="ECO:0000259" key="2">
    <source>
        <dbReference type="Pfam" id="PF01979"/>
    </source>
</evidence>
<protein>
    <recommendedName>
        <fullName evidence="2">Amidohydrolase-related domain-containing protein</fullName>
    </recommendedName>
</protein>
<dbReference type="InterPro" id="IPR050287">
    <property type="entry name" value="MTA/SAH_deaminase"/>
</dbReference>
<dbReference type="Proteomes" id="UP000277212">
    <property type="component" value="Unassembled WGS sequence"/>
</dbReference>
<dbReference type="Pfam" id="PF01979">
    <property type="entry name" value="Amidohydro_1"/>
    <property type="match status" value="1"/>
</dbReference>
<dbReference type="PANTHER" id="PTHR43794:SF11">
    <property type="entry name" value="AMIDOHYDROLASE-RELATED DOMAIN-CONTAINING PROTEIN"/>
    <property type="match status" value="1"/>
</dbReference>
<gene>
    <name evidence="3" type="ORF">CDV36_002589</name>
</gene>
<comment type="caution">
    <text evidence="3">The sequence shown here is derived from an EMBL/GenBank/DDBJ whole genome shotgun (WGS) entry which is preliminary data.</text>
</comment>
<dbReference type="InterPro" id="IPR032466">
    <property type="entry name" value="Metal_Hydrolase"/>
</dbReference>
<dbReference type="Gene3D" id="3.20.20.140">
    <property type="entry name" value="Metal-dependent hydrolases"/>
    <property type="match status" value="1"/>
</dbReference>
<evidence type="ECO:0000313" key="3">
    <source>
        <dbReference type="EMBL" id="RMJ17747.1"/>
    </source>
</evidence>
<sequence length="486" mass="52629">MASSNETSTTRVSGQTDFILIKRATIITVNVEEDILEDCDVLIQGDRIAALGKNLPQPEGLTGEVIDGTDSIVIPGFVDGHHHMWQQMLRGVATDWSLLDYMISMRSVYGSLFTPEDVYLSTYVGALSLLNNGITSVLDHCHIINSPDHADAAVKALKDAGIRGTFCYGFYANPPTDDSEASSTTPEFSHSERLADAARVREKYFGDNHPGRQLLTFGVAPNEVEVQEFDDTAREIAEARGLGARIVTMHVAHGPMDLEHKQTVQKLADAGELKSDLVFAHGASFTDSEIREICASGAGVVSTPDTELQMGMGFPVAFRARDGGCRACLGIDITSNQGNDFIAQMRLALQTQRAVENEKRVPVTVSRKTSEVLRMATIGGAEVMRIDDLVGSLVVGMKADVVMIKCNDIESSPVASATGAVVFNASVGHIDTVIVDGQVKKRNGKLVADWEPLRDEMRHRAAAMRTKAASLDLSAARERWMGPVKL</sequence>
<dbReference type="OrthoDB" id="194468at2759"/>
<dbReference type="PANTHER" id="PTHR43794">
    <property type="entry name" value="AMINOHYDROLASE SSNA-RELATED"/>
    <property type="match status" value="1"/>
</dbReference>
<proteinExistence type="predicted"/>
<keyword evidence="4" id="KW-1185">Reference proteome</keyword>
<dbReference type="InterPro" id="IPR006680">
    <property type="entry name" value="Amidohydro-rel"/>
</dbReference>
<feature type="domain" description="Amidohydrolase-related" evidence="2">
    <location>
        <begin position="72"/>
        <end position="439"/>
    </location>
</feature>
<evidence type="ECO:0000313" key="4">
    <source>
        <dbReference type="Proteomes" id="UP000277212"/>
    </source>
</evidence>
<keyword evidence="1" id="KW-0378">Hydrolase</keyword>